<keyword evidence="3" id="KW-0833">Ubl conjugation pathway</keyword>
<reference evidence="6 7" key="1">
    <citation type="journal article" date="2013" name="Genome Biol.">
        <title>Genome of Acanthamoeba castellanii highlights extensive lateral gene transfer and early evolution of tyrosine kinase signaling.</title>
        <authorList>
            <person name="Clarke M."/>
            <person name="Lohan A.J."/>
            <person name="Liu B."/>
            <person name="Lagkouvardos I."/>
            <person name="Roy S."/>
            <person name="Zafar N."/>
            <person name="Bertelli C."/>
            <person name="Schilde C."/>
            <person name="Kianianmomeni A."/>
            <person name="Burglin T.R."/>
            <person name="Frech C."/>
            <person name="Turcotte B."/>
            <person name="Kopec K.O."/>
            <person name="Synnott J.M."/>
            <person name="Choo C."/>
            <person name="Paponov I."/>
            <person name="Finkler A."/>
            <person name="Soon Heng Tan C."/>
            <person name="Hutchins A.P."/>
            <person name="Weinmeier T."/>
            <person name="Rattei T."/>
            <person name="Chu J.S."/>
            <person name="Gimenez G."/>
            <person name="Irimia M."/>
            <person name="Rigden D.J."/>
            <person name="Fitzpatrick D.A."/>
            <person name="Lorenzo-Morales J."/>
            <person name="Bateman A."/>
            <person name="Chiu C.H."/>
            <person name="Tang P."/>
            <person name="Hegemann P."/>
            <person name="Fromm H."/>
            <person name="Raoult D."/>
            <person name="Greub G."/>
            <person name="Miranda-Saavedra D."/>
            <person name="Chen N."/>
            <person name="Nash P."/>
            <person name="Ginger M.L."/>
            <person name="Horn M."/>
            <person name="Schaap P."/>
            <person name="Caler L."/>
            <person name="Loftus B."/>
        </authorList>
    </citation>
    <scope>NUCLEOTIDE SEQUENCE [LARGE SCALE GENOMIC DNA]</scope>
    <source>
        <strain evidence="6 7">Neff</strain>
    </source>
</reference>
<dbReference type="RefSeq" id="XP_004340425.1">
    <property type="nucleotide sequence ID" value="XM_004340377.1"/>
</dbReference>
<dbReference type="Pfam" id="PF01485">
    <property type="entry name" value="IBR"/>
    <property type="match status" value="1"/>
</dbReference>
<evidence type="ECO:0000256" key="4">
    <source>
        <dbReference type="ARBA" id="ARBA00022833"/>
    </source>
</evidence>
<dbReference type="KEGG" id="acan:ACA1_137790"/>
<organism evidence="6 7">
    <name type="scientific">Acanthamoeba castellanii (strain ATCC 30010 / Neff)</name>
    <dbReference type="NCBI Taxonomy" id="1257118"/>
    <lineage>
        <taxon>Eukaryota</taxon>
        <taxon>Amoebozoa</taxon>
        <taxon>Discosea</taxon>
        <taxon>Longamoebia</taxon>
        <taxon>Centramoebida</taxon>
        <taxon>Acanthamoebidae</taxon>
        <taxon>Acanthamoeba</taxon>
    </lineage>
</organism>
<dbReference type="Proteomes" id="UP000011083">
    <property type="component" value="Unassembled WGS sequence"/>
</dbReference>
<sequence>MTSYLTIKIKERSIAAPPDPIAPSDIGYEFDILGPPRPAATVQAAPTAALSGDDVYGIRCPAFKCTHVLGYWDIQHCVSAELLNEFDTFILNKALDHIPNMTWCPKGCGGGVEANDADAKFIQCVNPLCRFTFCKTCRSVRPQAKDHL</sequence>
<dbReference type="AlphaFoldDB" id="L8GZJ6"/>
<dbReference type="EMBL" id="KB007956">
    <property type="protein sequence ID" value="ELR18397.1"/>
    <property type="molecule type" value="Genomic_DNA"/>
</dbReference>
<proteinExistence type="predicted"/>
<dbReference type="InterPro" id="IPR002867">
    <property type="entry name" value="IBR_dom"/>
</dbReference>
<protein>
    <submittedName>
        <fullName evidence="6">IBR domain containing protein</fullName>
    </submittedName>
</protein>
<keyword evidence="1" id="KW-0479">Metal-binding</keyword>
<dbReference type="GeneID" id="14919173"/>
<dbReference type="OrthoDB" id="1431934at2759"/>
<keyword evidence="7" id="KW-1185">Reference proteome</keyword>
<name>L8GZJ6_ACACF</name>
<dbReference type="SUPFAM" id="SSF57850">
    <property type="entry name" value="RING/U-box"/>
    <property type="match status" value="1"/>
</dbReference>
<accession>L8GZJ6</accession>
<gene>
    <name evidence="6" type="ORF">ACA1_137790</name>
</gene>
<evidence type="ECO:0000256" key="3">
    <source>
        <dbReference type="ARBA" id="ARBA00022786"/>
    </source>
</evidence>
<evidence type="ECO:0000256" key="1">
    <source>
        <dbReference type="ARBA" id="ARBA00022723"/>
    </source>
</evidence>
<keyword evidence="2" id="KW-0863">Zinc-finger</keyword>
<evidence type="ECO:0000313" key="6">
    <source>
        <dbReference type="EMBL" id="ELR18397.1"/>
    </source>
</evidence>
<dbReference type="VEuPathDB" id="AmoebaDB:ACA1_137790"/>
<dbReference type="GO" id="GO:0008270">
    <property type="term" value="F:zinc ion binding"/>
    <property type="evidence" value="ECO:0007669"/>
    <property type="project" value="UniProtKB-KW"/>
</dbReference>
<feature type="domain" description="IBR" evidence="5">
    <location>
        <begin position="84"/>
        <end position="142"/>
    </location>
</feature>
<evidence type="ECO:0000313" key="7">
    <source>
        <dbReference type="Proteomes" id="UP000011083"/>
    </source>
</evidence>
<keyword evidence="4" id="KW-0862">Zinc</keyword>
<evidence type="ECO:0000259" key="5">
    <source>
        <dbReference type="SMART" id="SM00647"/>
    </source>
</evidence>
<dbReference type="SMART" id="SM00647">
    <property type="entry name" value="IBR"/>
    <property type="match status" value="1"/>
</dbReference>
<evidence type="ECO:0000256" key="2">
    <source>
        <dbReference type="ARBA" id="ARBA00022771"/>
    </source>
</evidence>